<dbReference type="Proteomes" id="UP000683360">
    <property type="component" value="Unassembled WGS sequence"/>
</dbReference>
<accession>A0A8S3R5A0</accession>
<feature type="compositionally biased region" description="Acidic residues" evidence="1">
    <location>
        <begin position="157"/>
        <end position="174"/>
    </location>
</feature>
<gene>
    <name evidence="2" type="ORF">MEDL_14850</name>
</gene>
<feature type="region of interest" description="Disordered" evidence="1">
    <location>
        <begin position="156"/>
        <end position="178"/>
    </location>
</feature>
<dbReference type="EMBL" id="CAJPWZ010000734">
    <property type="protein sequence ID" value="CAG2200188.1"/>
    <property type="molecule type" value="Genomic_DNA"/>
</dbReference>
<sequence>MLLSRIIVTQRIWTFTRILETQTDLDEPFELWTNQDDFNIIEMTMEAVYDTKYNIEQPLPTKPSYVDEMQLGIISAKVKTMHKNYQPIITVTTFLVTGEDVPVKEYSCIEPSADTPILNKVMTCTLNGTNVIRVDSGDIEEGRPHDFTSKSHLYTQEESDSVLKEEEEEEEEELTPSNSNLLNNNALFIVSYAFLKSIKAAYVDCLRSFLDSIILVIDKRFSVTFSATSGGFIRYKNINQPLSNREYYTGKTKENVIHFKFDYEDPVHCMNDSTPCLDKPLHLDEDITQKSITPKWTGWNDRLSGISRYSVELWKMEYSNDSKHLREPLIATTNPVPVFMQEVNNTPSLLFPTFTPSQPGVYSCILEVSDNANNTQYARRFVIFDRTSQVTTRKNNPLYCSSASKAANFTWQTNVDDGTGNTIIDITWKDHFVNLEHEKGHFLSRIAIYQPRLDDGGRRVNYKKILPIFDDNEGLRTRNAIPNVNSIVLFEFAYQDLSTCPRCYVDTLGNAYNSDMSFDINNCWMGVGIDDTDNETHTLEIGATMVLCYQQ</sequence>
<organism evidence="2 3">
    <name type="scientific">Mytilus edulis</name>
    <name type="common">Blue mussel</name>
    <dbReference type="NCBI Taxonomy" id="6550"/>
    <lineage>
        <taxon>Eukaryota</taxon>
        <taxon>Metazoa</taxon>
        <taxon>Spiralia</taxon>
        <taxon>Lophotrochozoa</taxon>
        <taxon>Mollusca</taxon>
        <taxon>Bivalvia</taxon>
        <taxon>Autobranchia</taxon>
        <taxon>Pteriomorphia</taxon>
        <taxon>Mytilida</taxon>
        <taxon>Mytiloidea</taxon>
        <taxon>Mytilidae</taxon>
        <taxon>Mytilinae</taxon>
        <taxon>Mytilus</taxon>
    </lineage>
</organism>
<reference evidence="2" key="1">
    <citation type="submission" date="2021-03" db="EMBL/GenBank/DDBJ databases">
        <authorList>
            <person name="Bekaert M."/>
        </authorList>
    </citation>
    <scope>NUCLEOTIDE SEQUENCE</scope>
</reference>
<name>A0A8S3R5A0_MYTED</name>
<keyword evidence="3" id="KW-1185">Reference proteome</keyword>
<evidence type="ECO:0000313" key="2">
    <source>
        <dbReference type="EMBL" id="CAG2200188.1"/>
    </source>
</evidence>
<protein>
    <submittedName>
        <fullName evidence="2">Uncharacterized protein</fullName>
    </submittedName>
</protein>
<comment type="caution">
    <text evidence="2">The sequence shown here is derived from an EMBL/GenBank/DDBJ whole genome shotgun (WGS) entry which is preliminary data.</text>
</comment>
<dbReference type="OrthoDB" id="6148289at2759"/>
<proteinExistence type="predicted"/>
<dbReference type="AlphaFoldDB" id="A0A8S3R5A0"/>
<evidence type="ECO:0000256" key="1">
    <source>
        <dbReference type="SAM" id="MobiDB-lite"/>
    </source>
</evidence>
<evidence type="ECO:0000313" key="3">
    <source>
        <dbReference type="Proteomes" id="UP000683360"/>
    </source>
</evidence>